<protein>
    <recommendedName>
        <fullName evidence="2">1,4-dihydroxy-2-naphthoate polyprenyltransferase</fullName>
    </recommendedName>
</protein>
<feature type="non-terminal residue" evidence="1">
    <location>
        <position position="27"/>
    </location>
</feature>
<name>A0A383ALT5_9ZZZZ</name>
<dbReference type="EMBL" id="UINC01193317">
    <property type="protein sequence ID" value="SVE08876.1"/>
    <property type="molecule type" value="Genomic_DNA"/>
</dbReference>
<dbReference type="AlphaFoldDB" id="A0A383ALT5"/>
<evidence type="ECO:0008006" key="2">
    <source>
        <dbReference type="Google" id="ProtNLM"/>
    </source>
</evidence>
<reference evidence="1" key="1">
    <citation type="submission" date="2018-05" db="EMBL/GenBank/DDBJ databases">
        <authorList>
            <person name="Lanie J.A."/>
            <person name="Ng W.-L."/>
            <person name="Kazmierczak K.M."/>
            <person name="Andrzejewski T.M."/>
            <person name="Davidsen T.M."/>
            <person name="Wayne K.J."/>
            <person name="Tettelin H."/>
            <person name="Glass J.I."/>
            <person name="Rusch D."/>
            <person name="Podicherti R."/>
            <person name="Tsui H.-C.T."/>
            <person name="Winkler M.E."/>
        </authorList>
    </citation>
    <scope>NUCLEOTIDE SEQUENCE</scope>
</reference>
<organism evidence="1">
    <name type="scientific">marine metagenome</name>
    <dbReference type="NCBI Taxonomy" id="408172"/>
    <lineage>
        <taxon>unclassified sequences</taxon>
        <taxon>metagenomes</taxon>
        <taxon>ecological metagenomes</taxon>
    </lineage>
</organism>
<gene>
    <name evidence="1" type="ORF">METZ01_LOCUS461730</name>
</gene>
<accession>A0A383ALT5</accession>
<evidence type="ECO:0000313" key="1">
    <source>
        <dbReference type="EMBL" id="SVE08876.1"/>
    </source>
</evidence>
<sequence>MKNWLLAARIQTLPAAISPVVLGTALA</sequence>
<proteinExistence type="predicted"/>